<dbReference type="InterPro" id="IPR011639">
    <property type="entry name" value="MethylTrfase_TaqI-like_dom"/>
</dbReference>
<organism evidence="3 4">
    <name type="scientific">Ligilactobacillus murinus</name>
    <dbReference type="NCBI Taxonomy" id="1622"/>
    <lineage>
        <taxon>Bacteria</taxon>
        <taxon>Bacillati</taxon>
        <taxon>Bacillota</taxon>
        <taxon>Bacilli</taxon>
        <taxon>Lactobacillales</taxon>
        <taxon>Lactobacillaceae</taxon>
        <taxon>Ligilactobacillus</taxon>
    </lineage>
</organism>
<keyword evidence="3" id="KW-0255">Endonuclease</keyword>
<evidence type="ECO:0000313" key="4">
    <source>
        <dbReference type="Proteomes" id="UP000306855"/>
    </source>
</evidence>
<dbReference type="InterPro" id="IPR014001">
    <property type="entry name" value="Helicase_ATP-bd"/>
</dbReference>
<dbReference type="PROSITE" id="PS00092">
    <property type="entry name" value="N6_MTASE"/>
    <property type="match status" value="1"/>
</dbReference>
<dbReference type="EMBL" id="SRYK01000033">
    <property type="protein sequence ID" value="TGY54794.1"/>
    <property type="molecule type" value="Genomic_DNA"/>
</dbReference>
<dbReference type="PANTHER" id="PTHR47396:SF1">
    <property type="entry name" value="ATP-DEPENDENT HELICASE IRC3-RELATED"/>
    <property type="match status" value="1"/>
</dbReference>
<keyword evidence="3" id="KW-0540">Nuclease</keyword>
<dbReference type="Pfam" id="PF07669">
    <property type="entry name" value="Eco57I"/>
    <property type="match status" value="1"/>
</dbReference>
<dbReference type="Pfam" id="PF04851">
    <property type="entry name" value="ResIII"/>
    <property type="match status" value="1"/>
</dbReference>
<sequence>MTVVANRGTTNFEFLILDWDLKEKYYDRAKYIEDFYVAGEYKKVIEQEKKFESSLLSENLITKEIACDSTGDLKEDALIRLRTLYQALKQISINSGQIVKSEFKDPLGEEQYQTNERKLIYIQTADNSSGNWKVYAESEKIGDATADVDPDPLNYQPNSEYLRKQAAQRINSYMTTSGVPYQIEWAELAYRPKDKQNPWFRDKEVHKVLKRSGYKKNTDVEGNEWWKVSLDVAKQAISAVKENREAIAGPVIDKSKIILRPEQVAAVEQTKKVFNKKDRMLWNAKMRFGKTLTAYQLIKEKKYRCILILTHRPVVSDSWFEDFGKLEMDKAGYMYGSKEKGMTIEKLISRNTNFVYFASMQDLRGSSQVGGKQGQKNELVFSTDWDLIIFDEAHEGTQTELAQNVEKAIKKDNTKILELSGTPFNLLEQYSEDQVFAWDYVMEQEAKLRWATEKPDEQNPYETLPKVNMFTFEMNNKEKYADESRSFNFKEFFRVKDDGKFVHESDVNKFLNEISRPSETNYPYSTEKFRNQLRHSLWLMPGRAEAKALKDLMDKHPIFGTEYTIVNVVDQDDKEITSKDDPDLGRVRTAIGDKPWETKTITLTVRKLTTGVNVKEWTAVMFLNNTTSAMNYLQAAFRAQTPYSNEVQGQKTNAYIFDFAPDRALTVMAESASINSGIGKRNTLEQKQKMAKLLNFLPILGIEGNKMRTFNVDRMLTQLKKVYAEKAVRSGFDDDSLYSDALLTIDPEAAKLFEKLRGIVGKTKATKKSKKVSINEQGLTEEEYEKAQKAKKKKRKERTSEELAALEKERQAKKERKNAISILRGISVRIPLMIFGMEVDIAKDIDIETFVNEVDDVSWEEFMPAGVTKAMFKEQAKYYDPEVFIEAGRIIRSRAKSYDDLTYTERTKQIALLHGTFKNPDKETVLTPWKVVNRQLVSTIGGLSFYNDDFSDTTLEDKTSLHWVEQPDSDDIFKNDGKVLEINSKTGLYPLYVATSFFYKKQMQFIDDNLGKINKHDEERIIQEILRDNVYVIAKTPMAKTITQRTLAGYKNWKTNIIYIKDLIDLLKVDKSLVVDKLKKEFGIMKFDVVVGNPPYQEDNSDSNRDQPLYPHFYDLAEMLSNKYSLISPGRFLFGIGATSPEWNNKMLSDDHIKVIHFEQKSDMIFPNTDIKGGVAILYRDSNRALGPIGTFTISKELNYILNKVEKKGFNPISNIIFGNSSYKLTETVFKDNPEFEKRVSKAERKSLGSNAFDRYHELFSKEKQSDDDIVIYGRQNNGRTYKFVNKKYIQDGGNLYFWKVVVPGANGSGKLGEILSTPVIGYPGMGYTQTFISLGKFDTEYEAKSLMKYLKSKFARTMLGIKKTTHNNKTADTWSKVPMQDFTASSDVDWTKSIPEIDQQLYEKYDLDKNEINFIEENVKRMN</sequence>
<dbReference type="GO" id="GO:0005829">
    <property type="term" value="C:cytosol"/>
    <property type="evidence" value="ECO:0007669"/>
    <property type="project" value="TreeGrafter"/>
</dbReference>
<dbReference type="Proteomes" id="UP000306855">
    <property type="component" value="Unassembled WGS sequence"/>
</dbReference>
<dbReference type="GO" id="GO:0004519">
    <property type="term" value="F:endonuclease activity"/>
    <property type="evidence" value="ECO:0007669"/>
    <property type="project" value="UniProtKB-KW"/>
</dbReference>
<feature type="domain" description="Helicase ATP-binding" evidence="2">
    <location>
        <begin position="271"/>
        <end position="441"/>
    </location>
</feature>
<reference evidence="3 4" key="1">
    <citation type="submission" date="2019-04" db="EMBL/GenBank/DDBJ databases">
        <title>Microbes associate with the intestines of laboratory mice.</title>
        <authorList>
            <person name="Navarre W."/>
            <person name="Wong E."/>
            <person name="Huang K."/>
            <person name="Tropini C."/>
            <person name="Ng K."/>
            <person name="Yu B."/>
        </authorList>
    </citation>
    <scope>NUCLEOTIDE SEQUENCE [LARGE SCALE GENOMIC DNA]</scope>
    <source>
        <strain evidence="3 4">NM26_J9</strain>
    </source>
</reference>
<dbReference type="GO" id="GO:0016787">
    <property type="term" value="F:hydrolase activity"/>
    <property type="evidence" value="ECO:0007669"/>
    <property type="project" value="InterPro"/>
</dbReference>
<gene>
    <name evidence="3" type="ORF">E5340_06940</name>
</gene>
<protein>
    <submittedName>
        <fullName evidence="3">Restriction endonuclease</fullName>
    </submittedName>
</protein>
<dbReference type="GO" id="GO:0006304">
    <property type="term" value="P:DNA modification"/>
    <property type="evidence" value="ECO:0007669"/>
    <property type="project" value="InterPro"/>
</dbReference>
<dbReference type="InterPro" id="IPR029063">
    <property type="entry name" value="SAM-dependent_MTases_sf"/>
</dbReference>
<dbReference type="Gene3D" id="3.40.50.300">
    <property type="entry name" value="P-loop containing nucleotide triphosphate hydrolases"/>
    <property type="match status" value="2"/>
</dbReference>
<comment type="caution">
    <text evidence="3">The sequence shown here is derived from an EMBL/GenBank/DDBJ whole genome shotgun (WGS) entry which is preliminary data.</text>
</comment>
<evidence type="ECO:0000313" key="3">
    <source>
        <dbReference type="EMBL" id="TGY54794.1"/>
    </source>
</evidence>
<dbReference type="RefSeq" id="WP_135942190.1">
    <property type="nucleotide sequence ID" value="NZ_SRYK01000033.1"/>
</dbReference>
<evidence type="ECO:0000256" key="1">
    <source>
        <dbReference type="SAM" id="Coils"/>
    </source>
</evidence>
<dbReference type="InterPro" id="IPR002052">
    <property type="entry name" value="DNA_methylase_N6_adenine_CS"/>
</dbReference>
<keyword evidence="1" id="KW-0175">Coiled coil</keyword>
<evidence type="ECO:0000259" key="2">
    <source>
        <dbReference type="PROSITE" id="PS51192"/>
    </source>
</evidence>
<dbReference type="GO" id="GO:0005524">
    <property type="term" value="F:ATP binding"/>
    <property type="evidence" value="ECO:0007669"/>
    <property type="project" value="InterPro"/>
</dbReference>
<dbReference type="InterPro" id="IPR027417">
    <property type="entry name" value="P-loop_NTPase"/>
</dbReference>
<keyword evidence="3" id="KW-0378">Hydrolase</keyword>
<dbReference type="SUPFAM" id="SSF52540">
    <property type="entry name" value="P-loop containing nucleoside triphosphate hydrolases"/>
    <property type="match status" value="1"/>
</dbReference>
<dbReference type="PROSITE" id="PS51192">
    <property type="entry name" value="HELICASE_ATP_BIND_1"/>
    <property type="match status" value="1"/>
</dbReference>
<dbReference type="SMART" id="SM00487">
    <property type="entry name" value="DEXDc"/>
    <property type="match status" value="1"/>
</dbReference>
<name>A0A4S2EKN2_9LACO</name>
<proteinExistence type="predicted"/>
<dbReference type="SUPFAM" id="SSF53335">
    <property type="entry name" value="S-adenosyl-L-methionine-dependent methyltransferases"/>
    <property type="match status" value="1"/>
</dbReference>
<dbReference type="GO" id="GO:0003677">
    <property type="term" value="F:DNA binding"/>
    <property type="evidence" value="ECO:0007669"/>
    <property type="project" value="InterPro"/>
</dbReference>
<feature type="coiled-coil region" evidence="1">
    <location>
        <begin position="789"/>
        <end position="823"/>
    </location>
</feature>
<dbReference type="GO" id="GO:0009007">
    <property type="term" value="F:site-specific DNA-methyltransferase (adenine-specific) activity"/>
    <property type="evidence" value="ECO:0007669"/>
    <property type="project" value="UniProtKB-EC"/>
</dbReference>
<dbReference type="InterPro" id="IPR050742">
    <property type="entry name" value="Helicase_Restrict-Modif_Enz"/>
</dbReference>
<dbReference type="PANTHER" id="PTHR47396">
    <property type="entry name" value="TYPE I RESTRICTION ENZYME ECOKI R PROTEIN"/>
    <property type="match status" value="1"/>
</dbReference>
<accession>A0A4S2EKN2</accession>
<dbReference type="InterPro" id="IPR006935">
    <property type="entry name" value="Helicase/UvrB_N"/>
</dbReference>
<dbReference type="Gene3D" id="3.40.50.150">
    <property type="entry name" value="Vaccinia Virus protein VP39"/>
    <property type="match status" value="1"/>
</dbReference>
<dbReference type="GO" id="GO:0032259">
    <property type="term" value="P:methylation"/>
    <property type="evidence" value="ECO:0007669"/>
    <property type="project" value="InterPro"/>
</dbReference>